<accession>A0AAF0UQH3</accession>
<evidence type="ECO:0000313" key="4">
    <source>
        <dbReference type="Proteomes" id="UP001234989"/>
    </source>
</evidence>
<dbReference type="Gene3D" id="3.30.420.10">
    <property type="entry name" value="Ribonuclease H-like superfamily/Ribonuclease H"/>
    <property type="match status" value="1"/>
</dbReference>
<reference evidence="3" key="1">
    <citation type="submission" date="2023-08" db="EMBL/GenBank/DDBJ databases">
        <title>A de novo genome assembly of Solanum verrucosum Schlechtendal, a Mexican diploid species geographically isolated from the other diploid A-genome species in potato relatives.</title>
        <authorList>
            <person name="Hosaka K."/>
        </authorList>
    </citation>
    <scope>NUCLEOTIDE SEQUENCE</scope>
    <source>
        <tissue evidence="3">Young leaves</tissue>
    </source>
</reference>
<gene>
    <name evidence="3" type="ORF">MTR67_044215</name>
</gene>
<proteinExistence type="predicted"/>
<evidence type="ECO:0000259" key="2">
    <source>
        <dbReference type="PROSITE" id="PS50994"/>
    </source>
</evidence>
<dbReference type="PANTHER" id="PTHR37984">
    <property type="entry name" value="PROTEIN CBG26694"/>
    <property type="match status" value="1"/>
</dbReference>
<feature type="region of interest" description="Disordered" evidence="1">
    <location>
        <begin position="206"/>
        <end position="225"/>
    </location>
</feature>
<keyword evidence="4" id="KW-1185">Reference proteome</keyword>
<dbReference type="AlphaFoldDB" id="A0AAF0UQH3"/>
<dbReference type="PROSITE" id="PS50994">
    <property type="entry name" value="INTEGRASE"/>
    <property type="match status" value="1"/>
</dbReference>
<protein>
    <recommendedName>
        <fullName evidence="2">Integrase catalytic domain-containing protein</fullName>
    </recommendedName>
</protein>
<dbReference type="Pfam" id="PF17921">
    <property type="entry name" value="Integrase_H2C2"/>
    <property type="match status" value="1"/>
</dbReference>
<dbReference type="SUPFAM" id="SSF53098">
    <property type="entry name" value="Ribonuclease H-like"/>
    <property type="match status" value="1"/>
</dbReference>
<dbReference type="PANTHER" id="PTHR37984:SF5">
    <property type="entry name" value="PROTEIN NYNRIN-LIKE"/>
    <property type="match status" value="1"/>
</dbReference>
<dbReference type="GO" id="GO:0015074">
    <property type="term" value="P:DNA integration"/>
    <property type="evidence" value="ECO:0007669"/>
    <property type="project" value="InterPro"/>
</dbReference>
<name>A0AAF0UQH3_SOLVR</name>
<evidence type="ECO:0000256" key="1">
    <source>
        <dbReference type="SAM" id="MobiDB-lite"/>
    </source>
</evidence>
<dbReference type="EMBL" id="CP133621">
    <property type="protein sequence ID" value="WMV50830.1"/>
    <property type="molecule type" value="Genomic_DNA"/>
</dbReference>
<dbReference type="InterPro" id="IPR041588">
    <property type="entry name" value="Integrase_H2C2"/>
</dbReference>
<dbReference type="InterPro" id="IPR001584">
    <property type="entry name" value="Integrase_cat-core"/>
</dbReference>
<sequence length="225" mass="26020">MLDEKLVKFTREVQSGEKLDFTFTEDGGLFYRNRLCVPNDDKLRREILNEAYSSPYAVNPGGTKMYWTIKENYWWNGMMRDIAVFVTKCLRNHDAIWVIVEKLTKSAHFLAIRMDYSLDRLAELYINKIVRLHGIPVSIVSDRNPRFTSRFLGSLQEVLGTKLRFSTSFHPQADGQSERVIQILEDMVRACIMEFEGSWCHAPSYPRDADTGPRTTSDPKLTLLA</sequence>
<dbReference type="InterPro" id="IPR012337">
    <property type="entry name" value="RNaseH-like_sf"/>
</dbReference>
<dbReference type="InterPro" id="IPR036397">
    <property type="entry name" value="RNaseH_sf"/>
</dbReference>
<dbReference type="GO" id="GO:0003676">
    <property type="term" value="F:nucleic acid binding"/>
    <property type="evidence" value="ECO:0007669"/>
    <property type="project" value="InterPro"/>
</dbReference>
<dbReference type="InterPro" id="IPR050951">
    <property type="entry name" value="Retrovirus_Pol_polyprotein"/>
</dbReference>
<feature type="domain" description="Integrase catalytic" evidence="2">
    <location>
        <begin position="56"/>
        <end position="189"/>
    </location>
</feature>
<dbReference type="Proteomes" id="UP001234989">
    <property type="component" value="Chromosome 10"/>
</dbReference>
<organism evidence="3 4">
    <name type="scientific">Solanum verrucosum</name>
    <dbReference type="NCBI Taxonomy" id="315347"/>
    <lineage>
        <taxon>Eukaryota</taxon>
        <taxon>Viridiplantae</taxon>
        <taxon>Streptophyta</taxon>
        <taxon>Embryophyta</taxon>
        <taxon>Tracheophyta</taxon>
        <taxon>Spermatophyta</taxon>
        <taxon>Magnoliopsida</taxon>
        <taxon>eudicotyledons</taxon>
        <taxon>Gunneridae</taxon>
        <taxon>Pentapetalae</taxon>
        <taxon>asterids</taxon>
        <taxon>lamiids</taxon>
        <taxon>Solanales</taxon>
        <taxon>Solanaceae</taxon>
        <taxon>Solanoideae</taxon>
        <taxon>Solaneae</taxon>
        <taxon>Solanum</taxon>
    </lineage>
</organism>
<evidence type="ECO:0000313" key="3">
    <source>
        <dbReference type="EMBL" id="WMV50830.1"/>
    </source>
</evidence>